<sequence>MLLLALVIATGCSDRAGEPETTSKEQTVPTKSSTGTAAAERVLIPDAVRAWPQVTVTDCESYRPTHTHELAIVGSLSRRCIEAAFRSTSAVFFSSWTTEPISQTDRSAYEVWGEIDGHEILVRVRGDEHISGYRTRDARIDATGEIAVLAVGRPPEGSLDEAGAWPYGVTQ</sequence>
<feature type="region of interest" description="Disordered" evidence="1">
    <location>
        <begin position="15"/>
        <end position="36"/>
    </location>
</feature>
<name>A0ABW0ZP86_9ACTN</name>
<evidence type="ECO:0000256" key="1">
    <source>
        <dbReference type="SAM" id="MobiDB-lite"/>
    </source>
</evidence>
<evidence type="ECO:0000313" key="2">
    <source>
        <dbReference type="EMBL" id="MFC5730290.1"/>
    </source>
</evidence>
<feature type="compositionally biased region" description="Polar residues" evidence="1">
    <location>
        <begin position="24"/>
        <end position="36"/>
    </location>
</feature>
<organism evidence="2 3">
    <name type="scientific">Nocardioides vastitatis</name>
    <dbReference type="NCBI Taxonomy" id="2568655"/>
    <lineage>
        <taxon>Bacteria</taxon>
        <taxon>Bacillati</taxon>
        <taxon>Actinomycetota</taxon>
        <taxon>Actinomycetes</taxon>
        <taxon>Propionibacteriales</taxon>
        <taxon>Nocardioidaceae</taxon>
        <taxon>Nocardioides</taxon>
    </lineage>
</organism>
<accession>A0ABW0ZP86</accession>
<keyword evidence="3" id="KW-1185">Reference proteome</keyword>
<gene>
    <name evidence="2" type="ORF">ACFPQB_15310</name>
</gene>
<protein>
    <recommendedName>
        <fullName evidence="4">DUF3558 domain-containing protein</fullName>
    </recommendedName>
</protein>
<comment type="caution">
    <text evidence="2">The sequence shown here is derived from an EMBL/GenBank/DDBJ whole genome shotgun (WGS) entry which is preliminary data.</text>
</comment>
<evidence type="ECO:0008006" key="4">
    <source>
        <dbReference type="Google" id="ProtNLM"/>
    </source>
</evidence>
<dbReference type="RefSeq" id="WP_136436538.1">
    <property type="nucleotide sequence ID" value="NZ_JBHSNS010000008.1"/>
</dbReference>
<evidence type="ECO:0000313" key="3">
    <source>
        <dbReference type="Proteomes" id="UP001596072"/>
    </source>
</evidence>
<proteinExistence type="predicted"/>
<dbReference type="EMBL" id="JBHSNS010000008">
    <property type="protein sequence ID" value="MFC5730290.1"/>
    <property type="molecule type" value="Genomic_DNA"/>
</dbReference>
<reference evidence="3" key="1">
    <citation type="journal article" date="2019" name="Int. J. Syst. Evol. Microbiol.">
        <title>The Global Catalogue of Microorganisms (GCM) 10K type strain sequencing project: providing services to taxonomists for standard genome sequencing and annotation.</title>
        <authorList>
            <consortium name="The Broad Institute Genomics Platform"/>
            <consortium name="The Broad Institute Genome Sequencing Center for Infectious Disease"/>
            <person name="Wu L."/>
            <person name="Ma J."/>
        </authorList>
    </citation>
    <scope>NUCLEOTIDE SEQUENCE [LARGE SCALE GENOMIC DNA]</scope>
    <source>
        <strain evidence="3">YIM 94188</strain>
    </source>
</reference>
<dbReference type="Proteomes" id="UP001596072">
    <property type="component" value="Unassembled WGS sequence"/>
</dbReference>